<dbReference type="AlphaFoldDB" id="A0A426Z8G4"/>
<evidence type="ECO:0008006" key="4">
    <source>
        <dbReference type="Google" id="ProtNLM"/>
    </source>
</evidence>
<reference evidence="2 3" key="1">
    <citation type="journal article" date="2014" name="Agronomy (Basel)">
        <title>A Draft Genome Sequence for Ensete ventricosum, the Drought-Tolerant Tree Against Hunger.</title>
        <authorList>
            <person name="Harrison J."/>
            <person name="Moore K.A."/>
            <person name="Paszkiewicz K."/>
            <person name="Jones T."/>
            <person name="Grant M."/>
            <person name="Ambacheew D."/>
            <person name="Muzemil S."/>
            <person name="Studholme D.J."/>
        </authorList>
    </citation>
    <scope>NUCLEOTIDE SEQUENCE [LARGE SCALE GENOMIC DNA]</scope>
</reference>
<gene>
    <name evidence="2" type="ORF">B296_00012878</name>
</gene>
<protein>
    <recommendedName>
        <fullName evidence="4">Retrotransposon gag domain-containing protein</fullName>
    </recommendedName>
</protein>
<sequence length="125" mass="14945">MIGIMPSRLFWSLVERPLTVMPEMLQRAVEALVAEKREDQKRPWAEPSRGPPPGLPRKRTERAEEKGFLKTPNPMRTRAEEWDHGCYCCFHRDYGHNTEECYDLKNQIEDIIRHDHLNRYIRKSR</sequence>
<accession>A0A426Z8G4</accession>
<dbReference type="EMBL" id="AMZH03007859">
    <property type="protein sequence ID" value="RRT60277.1"/>
    <property type="molecule type" value="Genomic_DNA"/>
</dbReference>
<comment type="caution">
    <text evidence="2">The sequence shown here is derived from an EMBL/GenBank/DDBJ whole genome shotgun (WGS) entry which is preliminary data.</text>
</comment>
<name>A0A426Z8G4_ENSVE</name>
<evidence type="ECO:0000313" key="3">
    <source>
        <dbReference type="Proteomes" id="UP000287651"/>
    </source>
</evidence>
<organism evidence="2 3">
    <name type="scientific">Ensete ventricosum</name>
    <name type="common">Abyssinian banana</name>
    <name type="synonym">Musa ensete</name>
    <dbReference type="NCBI Taxonomy" id="4639"/>
    <lineage>
        <taxon>Eukaryota</taxon>
        <taxon>Viridiplantae</taxon>
        <taxon>Streptophyta</taxon>
        <taxon>Embryophyta</taxon>
        <taxon>Tracheophyta</taxon>
        <taxon>Spermatophyta</taxon>
        <taxon>Magnoliopsida</taxon>
        <taxon>Liliopsida</taxon>
        <taxon>Zingiberales</taxon>
        <taxon>Musaceae</taxon>
        <taxon>Ensete</taxon>
    </lineage>
</organism>
<feature type="region of interest" description="Disordered" evidence="1">
    <location>
        <begin position="36"/>
        <end position="74"/>
    </location>
</feature>
<evidence type="ECO:0000256" key="1">
    <source>
        <dbReference type="SAM" id="MobiDB-lite"/>
    </source>
</evidence>
<dbReference type="Proteomes" id="UP000287651">
    <property type="component" value="Unassembled WGS sequence"/>
</dbReference>
<proteinExistence type="predicted"/>
<evidence type="ECO:0000313" key="2">
    <source>
        <dbReference type="EMBL" id="RRT60277.1"/>
    </source>
</evidence>